<dbReference type="NCBIfam" id="TIGR03462">
    <property type="entry name" value="CarR_dom_SF"/>
    <property type="match status" value="1"/>
</dbReference>
<reference evidence="10" key="1">
    <citation type="submission" date="2020-05" db="EMBL/GenBank/DDBJ databases">
        <authorList>
            <person name="Chiriac C."/>
            <person name="Salcher M."/>
            <person name="Ghai R."/>
            <person name="Kavagutti S V."/>
        </authorList>
    </citation>
    <scope>NUCLEOTIDE SEQUENCE</scope>
</reference>
<protein>
    <submittedName>
        <fullName evidence="10">Unannotated protein</fullName>
    </submittedName>
</protein>
<evidence type="ECO:0000256" key="4">
    <source>
        <dbReference type="ARBA" id="ARBA00022746"/>
    </source>
</evidence>
<evidence type="ECO:0000256" key="7">
    <source>
        <dbReference type="ARBA" id="ARBA00023235"/>
    </source>
</evidence>
<evidence type="ECO:0000313" key="10">
    <source>
        <dbReference type="EMBL" id="CAB4736180.1"/>
    </source>
</evidence>
<sequence length="111" mass="12846">MLKFGYVAMLTFTVVGSFWLELILKIRVLKRIKRALMSIIPVAIPFLIWDAYAVANGHWKFDPEQILGIYGPFDIPLEEYFFFLIVPMAAIMTIEGVRSVKKHWPVGDEKK</sequence>
<dbReference type="InterPro" id="IPR017825">
    <property type="entry name" value="Lycopene_cyclase_dom"/>
</dbReference>
<accession>A0A6J6SN39</accession>
<evidence type="ECO:0000256" key="3">
    <source>
        <dbReference type="ARBA" id="ARBA00022692"/>
    </source>
</evidence>
<feature type="transmembrane region" description="Helical" evidence="8">
    <location>
        <begin position="36"/>
        <end position="55"/>
    </location>
</feature>
<evidence type="ECO:0000256" key="1">
    <source>
        <dbReference type="ARBA" id="ARBA00004141"/>
    </source>
</evidence>
<keyword evidence="7" id="KW-0413">Isomerase</keyword>
<evidence type="ECO:0000256" key="2">
    <source>
        <dbReference type="ARBA" id="ARBA00004829"/>
    </source>
</evidence>
<feature type="transmembrane region" description="Helical" evidence="8">
    <location>
        <begin position="80"/>
        <end position="97"/>
    </location>
</feature>
<dbReference type="GO" id="GO:0045436">
    <property type="term" value="F:lycopene beta cyclase activity"/>
    <property type="evidence" value="ECO:0007669"/>
    <property type="project" value="UniProtKB-ARBA"/>
</dbReference>
<dbReference type="GO" id="GO:0016872">
    <property type="term" value="F:intramolecular lyase activity"/>
    <property type="evidence" value="ECO:0007669"/>
    <property type="project" value="InterPro"/>
</dbReference>
<evidence type="ECO:0000256" key="6">
    <source>
        <dbReference type="ARBA" id="ARBA00023136"/>
    </source>
</evidence>
<comment type="subcellular location">
    <subcellularLocation>
        <location evidence="1">Membrane</location>
        <topology evidence="1">Multi-pass membrane protein</topology>
    </subcellularLocation>
</comment>
<dbReference type="GO" id="GO:0016020">
    <property type="term" value="C:membrane"/>
    <property type="evidence" value="ECO:0007669"/>
    <property type="project" value="UniProtKB-SubCell"/>
</dbReference>
<evidence type="ECO:0000259" key="9">
    <source>
        <dbReference type="Pfam" id="PF18916"/>
    </source>
</evidence>
<dbReference type="EMBL" id="CAFBNP010000008">
    <property type="protein sequence ID" value="CAB4945988.1"/>
    <property type="molecule type" value="Genomic_DNA"/>
</dbReference>
<proteinExistence type="predicted"/>
<dbReference type="GO" id="GO:0016120">
    <property type="term" value="P:carotene biosynthetic process"/>
    <property type="evidence" value="ECO:0007669"/>
    <property type="project" value="UniProtKB-ARBA"/>
</dbReference>
<feature type="domain" description="Lycopene cyclase" evidence="9">
    <location>
        <begin position="7"/>
        <end position="95"/>
    </location>
</feature>
<keyword evidence="3 8" id="KW-0812">Transmembrane</keyword>
<dbReference type="AlphaFoldDB" id="A0A6J6SN39"/>
<feature type="transmembrane region" description="Helical" evidence="8">
    <location>
        <begin position="6"/>
        <end position="24"/>
    </location>
</feature>
<organism evidence="10">
    <name type="scientific">freshwater metagenome</name>
    <dbReference type="NCBI Taxonomy" id="449393"/>
    <lineage>
        <taxon>unclassified sequences</taxon>
        <taxon>metagenomes</taxon>
        <taxon>ecological metagenomes</taxon>
    </lineage>
</organism>
<keyword evidence="5 8" id="KW-1133">Transmembrane helix</keyword>
<dbReference type="Pfam" id="PF18916">
    <property type="entry name" value="Lycopene_cyc"/>
    <property type="match status" value="1"/>
</dbReference>
<name>A0A6J6SN39_9ZZZZ</name>
<keyword evidence="6 8" id="KW-0472">Membrane</keyword>
<evidence type="ECO:0000313" key="11">
    <source>
        <dbReference type="EMBL" id="CAB4945988.1"/>
    </source>
</evidence>
<keyword evidence="4" id="KW-0125">Carotenoid biosynthesis</keyword>
<gene>
    <name evidence="10" type="ORF">UFOPK2782_00637</name>
    <name evidence="11" type="ORF">UFOPK3828_00103</name>
</gene>
<dbReference type="GO" id="GO:0016117">
    <property type="term" value="P:carotenoid biosynthetic process"/>
    <property type="evidence" value="ECO:0007669"/>
    <property type="project" value="UniProtKB-KW"/>
</dbReference>
<dbReference type="EMBL" id="CAEZYS010000067">
    <property type="protein sequence ID" value="CAB4736180.1"/>
    <property type="molecule type" value="Genomic_DNA"/>
</dbReference>
<evidence type="ECO:0000256" key="8">
    <source>
        <dbReference type="SAM" id="Phobius"/>
    </source>
</evidence>
<comment type="pathway">
    <text evidence="2">Carotenoid biosynthesis.</text>
</comment>
<evidence type="ECO:0000256" key="5">
    <source>
        <dbReference type="ARBA" id="ARBA00022989"/>
    </source>
</evidence>